<dbReference type="SUPFAM" id="SSF56784">
    <property type="entry name" value="HAD-like"/>
    <property type="match status" value="1"/>
</dbReference>
<sequence>MMLFPPAALLLDFGGVLVESPRHQRTLPPDLVQRLHTLTGHAVPVDTIVRDITDGARRYSRWRDDTSRERGPREASHDQVWDEFITVGWPEAARAAVRAEAVPLSYAWAWGDNWTVRDGITEALQAAEAGGIPMVVVSNAISGAAHRDFLASAGLGALLAAELYSDEVGVRKPNPELAWRAADTIGVPIGKCWFVGDMIDRDIACARHAGAGAAILMRSSRTARTVPTSGFEPDVVVDDGYGLRDLLRQAGLH</sequence>
<evidence type="ECO:0000313" key="1">
    <source>
        <dbReference type="EMBL" id="RFS41020.1"/>
    </source>
</evidence>
<gene>
    <name evidence="1" type="ORF">D0Q02_29730</name>
</gene>
<proteinExistence type="predicted"/>
<dbReference type="GO" id="GO:0006281">
    <property type="term" value="P:DNA repair"/>
    <property type="evidence" value="ECO:0007669"/>
    <property type="project" value="TreeGrafter"/>
</dbReference>
<dbReference type="GO" id="GO:0008967">
    <property type="term" value="F:phosphoglycolate phosphatase activity"/>
    <property type="evidence" value="ECO:0007669"/>
    <property type="project" value="TreeGrafter"/>
</dbReference>
<dbReference type="GO" id="GO:0005829">
    <property type="term" value="C:cytosol"/>
    <property type="evidence" value="ECO:0007669"/>
    <property type="project" value="TreeGrafter"/>
</dbReference>
<protein>
    <submittedName>
        <fullName evidence="1">HAD family hydrolase</fullName>
    </submittedName>
</protein>
<evidence type="ECO:0000313" key="2">
    <source>
        <dbReference type="Proteomes" id="UP000262621"/>
    </source>
</evidence>
<keyword evidence="2" id="KW-1185">Reference proteome</keyword>
<dbReference type="Proteomes" id="UP000262621">
    <property type="component" value="Unassembled WGS sequence"/>
</dbReference>
<dbReference type="SFLD" id="SFLDS00003">
    <property type="entry name" value="Haloacid_Dehalogenase"/>
    <property type="match status" value="1"/>
</dbReference>
<dbReference type="InterPro" id="IPR023214">
    <property type="entry name" value="HAD_sf"/>
</dbReference>
<dbReference type="Pfam" id="PF00702">
    <property type="entry name" value="Hydrolase"/>
    <property type="match status" value="1"/>
</dbReference>
<dbReference type="SFLD" id="SFLDG01129">
    <property type="entry name" value="C1.5:_HAD__Beta-PGM__Phosphata"/>
    <property type="match status" value="1"/>
</dbReference>
<name>A0A372FQX9_9ACTN</name>
<dbReference type="AlphaFoldDB" id="A0A372FQX9"/>
<accession>A0A372FQX9</accession>
<dbReference type="OrthoDB" id="4954868at2"/>
<dbReference type="PANTHER" id="PTHR43434:SF1">
    <property type="entry name" value="PHOSPHOGLYCOLATE PHOSPHATASE"/>
    <property type="match status" value="1"/>
</dbReference>
<dbReference type="InterPro" id="IPR036412">
    <property type="entry name" value="HAD-like_sf"/>
</dbReference>
<dbReference type="EMBL" id="QVFU01000086">
    <property type="protein sequence ID" value="RFS41020.1"/>
    <property type="molecule type" value="Genomic_DNA"/>
</dbReference>
<organism evidence="1 2">
    <name type="scientific">Micromonospora craniellae</name>
    <dbReference type="NCBI Taxonomy" id="2294034"/>
    <lineage>
        <taxon>Bacteria</taxon>
        <taxon>Bacillati</taxon>
        <taxon>Actinomycetota</taxon>
        <taxon>Actinomycetes</taxon>
        <taxon>Micromonosporales</taxon>
        <taxon>Micromonosporaceae</taxon>
        <taxon>Micromonospora</taxon>
    </lineage>
</organism>
<dbReference type="InterPro" id="IPR050155">
    <property type="entry name" value="HAD-like_hydrolase_sf"/>
</dbReference>
<keyword evidence="1" id="KW-0378">Hydrolase</keyword>
<reference evidence="1 2" key="1">
    <citation type="submission" date="2018-08" db="EMBL/GenBank/DDBJ databases">
        <title>Verrucosispora craniellae sp. nov., isolated from a marine sponge in the South China Sea.</title>
        <authorList>
            <person name="Li L."/>
            <person name="Lin H.W."/>
        </authorList>
    </citation>
    <scope>NUCLEOTIDE SEQUENCE [LARGE SCALE GENOMIC DNA]</scope>
    <source>
        <strain evidence="1 2">LHW63014</strain>
    </source>
</reference>
<comment type="caution">
    <text evidence="1">The sequence shown here is derived from an EMBL/GenBank/DDBJ whole genome shotgun (WGS) entry which is preliminary data.</text>
</comment>
<dbReference type="PANTHER" id="PTHR43434">
    <property type="entry name" value="PHOSPHOGLYCOLATE PHOSPHATASE"/>
    <property type="match status" value="1"/>
</dbReference>
<dbReference type="Gene3D" id="3.40.50.1000">
    <property type="entry name" value="HAD superfamily/HAD-like"/>
    <property type="match status" value="1"/>
</dbReference>